<feature type="transmembrane region" description="Helical" evidence="1">
    <location>
        <begin position="38"/>
        <end position="58"/>
    </location>
</feature>
<protein>
    <submittedName>
        <fullName evidence="3">Response regulator transcription factor</fullName>
    </submittedName>
</protein>
<evidence type="ECO:0000313" key="3">
    <source>
        <dbReference type="EMBL" id="MBR7618169.1"/>
    </source>
</evidence>
<dbReference type="Proteomes" id="UP000622580">
    <property type="component" value="Unassembled WGS sequence"/>
</dbReference>
<dbReference type="EMBL" id="JAGSGD010000001">
    <property type="protein sequence ID" value="MBR7618169.1"/>
    <property type="molecule type" value="Genomic_DNA"/>
</dbReference>
<reference evidence="3" key="1">
    <citation type="submission" date="2021-04" db="EMBL/GenBank/DDBJ databases">
        <title>Draft genome assembly of strain Phenylobacterium sp. 20VBR1 using MiniION and Illumina platforms.</title>
        <authorList>
            <person name="Thomas F.A."/>
            <person name="Krishnan K.P."/>
            <person name="Sinha R.K."/>
        </authorList>
    </citation>
    <scope>NUCLEOTIDE SEQUENCE</scope>
    <source>
        <strain evidence="3">20VBR1</strain>
    </source>
</reference>
<proteinExistence type="predicted"/>
<dbReference type="SMART" id="SM00850">
    <property type="entry name" value="LytTR"/>
    <property type="match status" value="1"/>
</dbReference>
<evidence type="ECO:0000259" key="2">
    <source>
        <dbReference type="PROSITE" id="PS50930"/>
    </source>
</evidence>
<dbReference type="GO" id="GO:0003677">
    <property type="term" value="F:DNA binding"/>
    <property type="evidence" value="ECO:0007669"/>
    <property type="project" value="InterPro"/>
</dbReference>
<keyword evidence="1" id="KW-0472">Membrane</keyword>
<sequence length="272" mass="29613">MRRMTAPLRQRSVPAVHASPADPVTWATVARTLAGSSAVGGFLAFIGAFGTMGAPLILRLAYTLPLAWIGSVLGLLCFRGTVRMLPGLNARRWLQGVISATVMTPFMGAFVWGSTYVITRRGALIDDLPAYAAVTFVCCQAFTALAVGLNRHAYLMSQTRARDSGDPTPPKFLERLPLKLRGAEVWAVEAEDHYLRLHTSKGQDLILMRLADAVAELEGIEGAQVHRSWWVARDAVADARRGDGRATLKLKDGSEVPVSRTYAKLIREAGWI</sequence>
<dbReference type="InterPro" id="IPR007492">
    <property type="entry name" value="LytTR_DNA-bd_dom"/>
</dbReference>
<feature type="domain" description="HTH LytTR-type" evidence="2">
    <location>
        <begin position="173"/>
        <end position="272"/>
    </location>
</feature>
<feature type="transmembrane region" description="Helical" evidence="1">
    <location>
        <begin position="64"/>
        <end position="82"/>
    </location>
</feature>
<dbReference type="PROSITE" id="PS50930">
    <property type="entry name" value="HTH_LYTTR"/>
    <property type="match status" value="1"/>
</dbReference>
<keyword evidence="1" id="KW-1133">Transmembrane helix</keyword>
<evidence type="ECO:0000256" key="1">
    <source>
        <dbReference type="SAM" id="Phobius"/>
    </source>
</evidence>
<comment type="caution">
    <text evidence="3">The sequence shown here is derived from an EMBL/GenBank/DDBJ whole genome shotgun (WGS) entry which is preliminary data.</text>
</comment>
<dbReference type="Gene3D" id="2.40.50.1020">
    <property type="entry name" value="LytTr DNA-binding domain"/>
    <property type="match status" value="1"/>
</dbReference>
<evidence type="ECO:0000313" key="4">
    <source>
        <dbReference type="Proteomes" id="UP000622580"/>
    </source>
</evidence>
<name>A0A941HU16_9CAUL</name>
<keyword evidence="4" id="KW-1185">Reference proteome</keyword>
<dbReference type="Pfam" id="PF04397">
    <property type="entry name" value="LytTR"/>
    <property type="match status" value="1"/>
</dbReference>
<feature type="transmembrane region" description="Helical" evidence="1">
    <location>
        <begin position="130"/>
        <end position="150"/>
    </location>
</feature>
<organism evidence="3 4">
    <name type="scientific">Phenylobacterium glaciei</name>
    <dbReference type="NCBI Taxonomy" id="2803784"/>
    <lineage>
        <taxon>Bacteria</taxon>
        <taxon>Pseudomonadati</taxon>
        <taxon>Pseudomonadota</taxon>
        <taxon>Alphaproteobacteria</taxon>
        <taxon>Caulobacterales</taxon>
        <taxon>Caulobacteraceae</taxon>
        <taxon>Phenylobacterium</taxon>
    </lineage>
</organism>
<gene>
    <name evidence="3" type="ORF">JKL49_02110</name>
</gene>
<accession>A0A941HU16</accession>
<feature type="transmembrane region" description="Helical" evidence="1">
    <location>
        <begin position="94"/>
        <end position="118"/>
    </location>
</feature>
<dbReference type="AlphaFoldDB" id="A0A941HU16"/>
<keyword evidence="1" id="KW-0812">Transmembrane</keyword>